<comment type="catalytic activity">
    <reaction evidence="1">
        <text>S-ubiquitinyl-[E2 ubiquitin-conjugating enzyme]-L-cysteine + [acceptor protein]-L-lysine = [E2 ubiquitin-conjugating enzyme]-L-cysteine + N(6)-ubiquitinyl-[acceptor protein]-L-lysine.</text>
        <dbReference type="EC" id="2.3.2.27"/>
    </reaction>
</comment>
<dbReference type="GO" id="GO:0061630">
    <property type="term" value="F:ubiquitin protein ligase activity"/>
    <property type="evidence" value="ECO:0007669"/>
    <property type="project" value="UniProtKB-EC"/>
</dbReference>
<dbReference type="GO" id="GO:0016567">
    <property type="term" value="P:protein ubiquitination"/>
    <property type="evidence" value="ECO:0007669"/>
    <property type="project" value="UniProtKB-UniPathway"/>
</dbReference>
<evidence type="ECO:0000256" key="1">
    <source>
        <dbReference type="ARBA" id="ARBA00000900"/>
    </source>
</evidence>
<dbReference type="Gene3D" id="1.25.10.10">
    <property type="entry name" value="Leucine-rich Repeat Variant"/>
    <property type="match status" value="1"/>
</dbReference>
<dbReference type="AlphaFoldDB" id="A0A176WFI4"/>
<feature type="domain" description="U-box" evidence="6">
    <location>
        <begin position="19"/>
        <end position="93"/>
    </location>
</feature>
<dbReference type="SUPFAM" id="SSF48371">
    <property type="entry name" value="ARM repeat"/>
    <property type="match status" value="1"/>
</dbReference>
<evidence type="ECO:0000256" key="2">
    <source>
        <dbReference type="ARBA" id="ARBA00004906"/>
    </source>
</evidence>
<dbReference type="InterPro" id="IPR045185">
    <property type="entry name" value="PUB22/23/24-like"/>
</dbReference>
<dbReference type="CDD" id="cd16664">
    <property type="entry name" value="RING-Ubox_PUB"/>
    <property type="match status" value="1"/>
</dbReference>
<evidence type="ECO:0000256" key="5">
    <source>
        <dbReference type="ARBA" id="ARBA00022786"/>
    </source>
</evidence>
<dbReference type="Pfam" id="PF25598">
    <property type="entry name" value="ARM_PUB"/>
    <property type="match status" value="1"/>
</dbReference>
<dbReference type="Proteomes" id="UP000077202">
    <property type="component" value="Unassembled WGS sequence"/>
</dbReference>
<dbReference type="InterPro" id="IPR011989">
    <property type="entry name" value="ARM-like"/>
</dbReference>
<evidence type="ECO:0000313" key="7">
    <source>
        <dbReference type="EMBL" id="OAE31970.1"/>
    </source>
</evidence>
<dbReference type="InterPro" id="IPR003613">
    <property type="entry name" value="Ubox_domain"/>
</dbReference>
<keyword evidence="5" id="KW-0833">Ubl conjugation pathway</keyword>
<dbReference type="PROSITE" id="PS51698">
    <property type="entry name" value="U_BOX"/>
    <property type="match status" value="1"/>
</dbReference>
<sequence length="435" mass="47814">MVETSRLRVLTKPKKQEVAVPDFFRCPISLELMRDPVTLCTGQTYDRYSIEKWFEKGHNTCPSTMQVLDSTELVPNHTLRRLIQDWCVSNRCNGVERIPTPKQPAEPRQVKQMLQDVAMGRDSYGVLRKLRNIAKESDRNRRVISDAGAIPVLGNFVFSPDSLGKNLEACEEALGILAVLPLQNMTRKLFYVGPKQLTALSWLLCRGSLDGRINAALLLASLATDDEMKLSVGATAGVFEGLVKLLKEDSYARAIKAGLKAFLAICGPKKNRVKAVEAGVVSAIVELLPEAERSNTERALTLMELLCTCADGRTAVSAHALAVPVLVRIILRVSDCATEHAISCLWAVCQHAPKECVDEAAVQAGILTQLLHLIQVESNSRTKQKATELLRQLRHRGDLPLHKGAAVAFAVCFVDASGMMASADGRNHVFLRVSR</sequence>
<proteinExistence type="predicted"/>
<evidence type="ECO:0000313" key="8">
    <source>
        <dbReference type="Proteomes" id="UP000077202"/>
    </source>
</evidence>
<organism evidence="7 8">
    <name type="scientific">Marchantia polymorpha subsp. ruderalis</name>
    <dbReference type="NCBI Taxonomy" id="1480154"/>
    <lineage>
        <taxon>Eukaryota</taxon>
        <taxon>Viridiplantae</taxon>
        <taxon>Streptophyta</taxon>
        <taxon>Embryophyta</taxon>
        <taxon>Marchantiophyta</taxon>
        <taxon>Marchantiopsida</taxon>
        <taxon>Marchantiidae</taxon>
        <taxon>Marchantiales</taxon>
        <taxon>Marchantiaceae</taxon>
        <taxon>Marchantia</taxon>
    </lineage>
</organism>
<evidence type="ECO:0000256" key="4">
    <source>
        <dbReference type="ARBA" id="ARBA00022679"/>
    </source>
</evidence>
<dbReference type="PANTHER" id="PTHR22849">
    <property type="entry name" value="WDSAM1 PROTEIN"/>
    <property type="match status" value="1"/>
</dbReference>
<dbReference type="EC" id="2.3.2.27" evidence="3"/>
<dbReference type="FunFam" id="3.30.40.10:FF:000442">
    <property type="entry name" value="RING-type E3 ubiquitin transferase"/>
    <property type="match status" value="1"/>
</dbReference>
<dbReference type="PANTHER" id="PTHR22849:SF164">
    <property type="entry name" value="U-BOX DOMAIN-CONTAINING PROTEIN"/>
    <property type="match status" value="1"/>
</dbReference>
<accession>A0A176WFI4</accession>
<gene>
    <name evidence="7" type="ORF">AXG93_4421s1210</name>
</gene>
<dbReference type="InterPro" id="IPR045210">
    <property type="entry name" value="RING-Ubox_PUB"/>
</dbReference>
<protein>
    <recommendedName>
        <fullName evidence="3">RING-type E3 ubiquitin transferase</fullName>
        <ecNumber evidence="3">2.3.2.27</ecNumber>
    </recommendedName>
</protein>
<comment type="pathway">
    <text evidence="2">Protein modification; protein ubiquitination.</text>
</comment>
<evidence type="ECO:0000259" key="6">
    <source>
        <dbReference type="PROSITE" id="PS51698"/>
    </source>
</evidence>
<evidence type="ECO:0000256" key="3">
    <source>
        <dbReference type="ARBA" id="ARBA00012483"/>
    </source>
</evidence>
<dbReference type="SMART" id="SM00504">
    <property type="entry name" value="Ubox"/>
    <property type="match status" value="1"/>
</dbReference>
<comment type="caution">
    <text evidence="7">The sequence shown here is derived from an EMBL/GenBank/DDBJ whole genome shotgun (WGS) entry which is preliminary data.</text>
</comment>
<dbReference type="Pfam" id="PF04564">
    <property type="entry name" value="U-box"/>
    <property type="match status" value="1"/>
</dbReference>
<dbReference type="UniPathway" id="UPA00143"/>
<reference evidence="7" key="1">
    <citation type="submission" date="2016-03" db="EMBL/GenBank/DDBJ databases">
        <title>Mechanisms controlling the formation of the plant cell surface in tip-growing cells are functionally conserved among land plants.</title>
        <authorList>
            <person name="Honkanen S."/>
            <person name="Jones V.A."/>
            <person name="Morieri G."/>
            <person name="Champion C."/>
            <person name="Hetherington A.J."/>
            <person name="Kelly S."/>
            <person name="Saint-Marcoux D."/>
            <person name="Proust H."/>
            <person name="Prescott H."/>
            <person name="Dolan L."/>
        </authorList>
    </citation>
    <scope>NUCLEOTIDE SEQUENCE [LARGE SCALE GENOMIC DNA]</scope>
    <source>
        <tissue evidence="7">Whole gametophyte</tissue>
    </source>
</reference>
<name>A0A176WFI4_MARPO</name>
<dbReference type="InterPro" id="IPR016024">
    <property type="entry name" value="ARM-type_fold"/>
</dbReference>
<keyword evidence="8" id="KW-1185">Reference proteome</keyword>
<dbReference type="InterPro" id="IPR058678">
    <property type="entry name" value="ARM_PUB"/>
</dbReference>
<keyword evidence="4" id="KW-0808">Transferase</keyword>
<dbReference type="SUPFAM" id="SSF57850">
    <property type="entry name" value="RING/U-box"/>
    <property type="match status" value="1"/>
</dbReference>
<dbReference type="EMBL" id="LVLJ01000930">
    <property type="protein sequence ID" value="OAE31970.1"/>
    <property type="molecule type" value="Genomic_DNA"/>
</dbReference>
<dbReference type="Gene3D" id="3.30.40.10">
    <property type="entry name" value="Zinc/RING finger domain, C3HC4 (zinc finger)"/>
    <property type="match status" value="1"/>
</dbReference>
<dbReference type="InterPro" id="IPR013083">
    <property type="entry name" value="Znf_RING/FYVE/PHD"/>
</dbReference>